<reference evidence="1 2" key="1">
    <citation type="submission" date="2013-12" db="EMBL/GenBank/DDBJ databases">
        <title>NBRP : Genome information of microbial organism related human and environment.</title>
        <authorList>
            <person name="Hattori M."/>
            <person name="Oshima K."/>
            <person name="Inaba H."/>
            <person name="Suda W."/>
            <person name="Sakamoto M."/>
            <person name="Iino T."/>
            <person name="Kitahara M."/>
            <person name="Oshida Y."/>
            <person name="Iida T."/>
            <person name="Kudo T."/>
            <person name="Itoh T."/>
            <person name="Ahmed I."/>
            <person name="Ohkuma M."/>
        </authorList>
    </citation>
    <scope>NUCLEOTIDE SEQUENCE [LARGE SCALE GENOMIC DNA]</scope>
    <source>
        <strain evidence="1 2">JCM 21738</strain>
    </source>
</reference>
<organism evidence="1 2">
    <name type="scientific">Mesobacillus boroniphilus JCM 21738</name>
    <dbReference type="NCBI Taxonomy" id="1294265"/>
    <lineage>
        <taxon>Bacteria</taxon>
        <taxon>Bacillati</taxon>
        <taxon>Bacillota</taxon>
        <taxon>Bacilli</taxon>
        <taxon>Bacillales</taxon>
        <taxon>Bacillaceae</taxon>
        <taxon>Mesobacillus</taxon>
    </lineage>
</organism>
<keyword evidence="2" id="KW-1185">Reference proteome</keyword>
<evidence type="ECO:0000313" key="1">
    <source>
        <dbReference type="EMBL" id="GAE44784.1"/>
    </source>
</evidence>
<dbReference type="SUPFAM" id="SSF55961">
    <property type="entry name" value="Bet v1-like"/>
    <property type="match status" value="1"/>
</dbReference>
<protein>
    <recommendedName>
        <fullName evidence="3">Cell division inhibitor</fullName>
    </recommendedName>
</protein>
<dbReference type="Proteomes" id="UP000018949">
    <property type="component" value="Unassembled WGS sequence"/>
</dbReference>
<sequence>MVKGAFQSFVHTHQFIEHLDGTIMTDIFEYKSPLGIFGSVADALFLKKYMSEFIATRATELKRIAEKRV</sequence>
<dbReference type="eggNOG" id="COG4276">
    <property type="taxonomic scope" value="Bacteria"/>
</dbReference>
<name>W4RMG2_9BACI</name>
<evidence type="ECO:0008006" key="3">
    <source>
        <dbReference type="Google" id="ProtNLM"/>
    </source>
</evidence>
<dbReference type="Gene3D" id="3.30.530.20">
    <property type="match status" value="1"/>
</dbReference>
<dbReference type="AlphaFoldDB" id="W4RMG2"/>
<proteinExistence type="predicted"/>
<accession>W4RMG2</accession>
<dbReference type="EMBL" id="BAUW01000012">
    <property type="protein sequence ID" value="GAE44784.1"/>
    <property type="molecule type" value="Genomic_DNA"/>
</dbReference>
<evidence type="ECO:0000313" key="2">
    <source>
        <dbReference type="Proteomes" id="UP000018949"/>
    </source>
</evidence>
<comment type="caution">
    <text evidence="1">The sequence shown here is derived from an EMBL/GenBank/DDBJ whole genome shotgun (WGS) entry which is preliminary data.</text>
</comment>
<dbReference type="InterPro" id="IPR023393">
    <property type="entry name" value="START-like_dom_sf"/>
</dbReference>
<gene>
    <name evidence="1" type="ORF">JCM21738_1524</name>
</gene>